<feature type="region of interest" description="Disordered" evidence="2">
    <location>
        <begin position="314"/>
        <end position="340"/>
    </location>
</feature>
<organism evidence="3 4">
    <name type="scientific">Rhypophila decipiens</name>
    <dbReference type="NCBI Taxonomy" id="261697"/>
    <lineage>
        <taxon>Eukaryota</taxon>
        <taxon>Fungi</taxon>
        <taxon>Dikarya</taxon>
        <taxon>Ascomycota</taxon>
        <taxon>Pezizomycotina</taxon>
        <taxon>Sordariomycetes</taxon>
        <taxon>Sordariomycetidae</taxon>
        <taxon>Sordariales</taxon>
        <taxon>Naviculisporaceae</taxon>
        <taxon>Rhypophila</taxon>
    </lineage>
</organism>
<protein>
    <recommendedName>
        <fullName evidence="5">Zn(2)-C6 fungal-type domain-containing protein</fullName>
    </recommendedName>
</protein>
<keyword evidence="1" id="KW-0539">Nucleus</keyword>
<comment type="caution">
    <text evidence="3">The sequence shown here is derived from an EMBL/GenBank/DDBJ whole genome shotgun (WGS) entry which is preliminary data.</text>
</comment>
<feature type="region of interest" description="Disordered" evidence="2">
    <location>
        <begin position="122"/>
        <end position="182"/>
    </location>
</feature>
<gene>
    <name evidence="3" type="ORF">QBC37DRAFT_280865</name>
</gene>
<evidence type="ECO:0008006" key="5">
    <source>
        <dbReference type="Google" id="ProtNLM"/>
    </source>
</evidence>
<dbReference type="EMBL" id="MU858075">
    <property type="protein sequence ID" value="KAK4215884.1"/>
    <property type="molecule type" value="Genomic_DNA"/>
</dbReference>
<evidence type="ECO:0000256" key="1">
    <source>
        <dbReference type="ARBA" id="ARBA00023242"/>
    </source>
</evidence>
<dbReference type="GO" id="GO:0008270">
    <property type="term" value="F:zinc ion binding"/>
    <property type="evidence" value="ECO:0007669"/>
    <property type="project" value="InterPro"/>
</dbReference>
<reference evidence="3" key="2">
    <citation type="submission" date="2023-05" db="EMBL/GenBank/DDBJ databases">
        <authorList>
            <consortium name="Lawrence Berkeley National Laboratory"/>
            <person name="Steindorff A."/>
            <person name="Hensen N."/>
            <person name="Bonometti L."/>
            <person name="Westerberg I."/>
            <person name="Brannstrom I.O."/>
            <person name="Guillou S."/>
            <person name="Cros-Aarteil S."/>
            <person name="Calhoun S."/>
            <person name="Haridas S."/>
            <person name="Kuo A."/>
            <person name="Mondo S."/>
            <person name="Pangilinan J."/>
            <person name="Riley R."/>
            <person name="Labutti K."/>
            <person name="Andreopoulos B."/>
            <person name="Lipzen A."/>
            <person name="Chen C."/>
            <person name="Yanf M."/>
            <person name="Daum C."/>
            <person name="Ng V."/>
            <person name="Clum A."/>
            <person name="Ohm R."/>
            <person name="Martin F."/>
            <person name="Silar P."/>
            <person name="Natvig D."/>
            <person name="Lalanne C."/>
            <person name="Gautier V."/>
            <person name="Ament-Velasquez S.L."/>
            <person name="Kruys A."/>
            <person name="Hutchinson M.I."/>
            <person name="Powell A.J."/>
            <person name="Barry K."/>
            <person name="Miller A.N."/>
            <person name="Grigoriev I.V."/>
            <person name="Debuchy R."/>
            <person name="Gladieux P."/>
            <person name="Thoren M.H."/>
            <person name="Johannesson H."/>
        </authorList>
    </citation>
    <scope>NUCLEOTIDE SEQUENCE</scope>
    <source>
        <strain evidence="3">PSN293</strain>
    </source>
</reference>
<dbReference type="InterPro" id="IPR036864">
    <property type="entry name" value="Zn2-C6_fun-type_DNA-bd_sf"/>
</dbReference>
<feature type="compositionally biased region" description="Low complexity" evidence="2">
    <location>
        <begin position="128"/>
        <end position="146"/>
    </location>
</feature>
<dbReference type="CDD" id="cd00067">
    <property type="entry name" value="GAL4"/>
    <property type="match status" value="1"/>
</dbReference>
<feature type="region of interest" description="Disordered" evidence="2">
    <location>
        <begin position="205"/>
        <end position="250"/>
    </location>
</feature>
<feature type="region of interest" description="Disordered" evidence="2">
    <location>
        <begin position="388"/>
        <end position="411"/>
    </location>
</feature>
<accession>A0AAN6YAU5</accession>
<sequence>ANMSGNNTTGAFQGFSVVQPSLGAALQWFPALGTQELDDMINAFLPGPSSIQDKRAQISIDFFEYSQLTGESFKFYPVLAASSSPASSAAVYDSGYASNFNVSPVITESQWVDSPSTFTPVSFDEGSVRSPSSSSTSKRTGASSSRQHPNDFANHPGMRIMTKDGRDVTSSASRGCKTKEQRDHAHLMRIIKACDSCRKKKIRCDPSHRKKGASPAAAAPAEKKSSRKSSKEKAAAAAAEAPPPSSINEFSLDFLNDESFDASQLTFPTFETTTDHLDELWNQYLQDPTLLTNDFTNYVPDDFLFTDHQLSQVSPYSGSTATSPSQVYTPYTPTPPGPSPPTVVYDAVPEVSQTDPTLPYLNPGVPHGTDYVDFNLFSPPRDFVLDEEPQSVKKRSASGRQQRSSAQQISPVSSYVAVDNIATTDYPDGLQTGGLVRSESPGSQQSFSPGLIGQSGVNAQSSVRASVRHATGYNTAGGIVPNAPSVVVASSSAPVPTPVAATSIDTPYAFVNSPRAGLAVPSAASLPVDAQATRRRAVDSQVPLVETGGSVNVDGLGPRANVTMTVSSQDGSSGSGQLVQSQSGMQQRGIVPSGVDVGTSLNAVVATTTLSTSPVRRLPAGVSAKSGHVSSPSSLVYTQLVVLGLVSYLLLCLVGTQFMGRLVNTLVSLTTVSLTVLMTSSSSDLTQPSALVAENVKSRVQATGCKARRHQASLFSRLASAHSLTAMI</sequence>
<feature type="non-terminal residue" evidence="3">
    <location>
        <position position="1"/>
    </location>
</feature>
<feature type="compositionally biased region" description="Low complexity" evidence="2">
    <location>
        <begin position="398"/>
        <end position="408"/>
    </location>
</feature>
<dbReference type="SUPFAM" id="SSF57701">
    <property type="entry name" value="Zn2/Cys6 DNA-binding domain"/>
    <property type="match status" value="1"/>
</dbReference>
<dbReference type="AlphaFoldDB" id="A0AAN6YAU5"/>
<dbReference type="InterPro" id="IPR001138">
    <property type="entry name" value="Zn2Cys6_DnaBD"/>
</dbReference>
<feature type="compositionally biased region" description="Low complexity" evidence="2">
    <location>
        <begin position="322"/>
        <end position="331"/>
    </location>
</feature>
<evidence type="ECO:0000313" key="3">
    <source>
        <dbReference type="EMBL" id="KAK4215884.1"/>
    </source>
</evidence>
<evidence type="ECO:0000256" key="2">
    <source>
        <dbReference type="SAM" id="MobiDB-lite"/>
    </source>
</evidence>
<reference evidence="3" key="1">
    <citation type="journal article" date="2023" name="Mol. Phylogenet. Evol.">
        <title>Genome-scale phylogeny and comparative genomics of the fungal order Sordariales.</title>
        <authorList>
            <person name="Hensen N."/>
            <person name="Bonometti L."/>
            <person name="Westerberg I."/>
            <person name="Brannstrom I.O."/>
            <person name="Guillou S."/>
            <person name="Cros-Aarteil S."/>
            <person name="Calhoun S."/>
            <person name="Haridas S."/>
            <person name="Kuo A."/>
            <person name="Mondo S."/>
            <person name="Pangilinan J."/>
            <person name="Riley R."/>
            <person name="LaButti K."/>
            <person name="Andreopoulos B."/>
            <person name="Lipzen A."/>
            <person name="Chen C."/>
            <person name="Yan M."/>
            <person name="Daum C."/>
            <person name="Ng V."/>
            <person name="Clum A."/>
            <person name="Steindorff A."/>
            <person name="Ohm R.A."/>
            <person name="Martin F."/>
            <person name="Silar P."/>
            <person name="Natvig D.O."/>
            <person name="Lalanne C."/>
            <person name="Gautier V."/>
            <person name="Ament-Velasquez S.L."/>
            <person name="Kruys A."/>
            <person name="Hutchinson M.I."/>
            <person name="Powell A.J."/>
            <person name="Barry K."/>
            <person name="Miller A.N."/>
            <person name="Grigoriev I.V."/>
            <person name="Debuchy R."/>
            <person name="Gladieux P."/>
            <person name="Hiltunen Thoren M."/>
            <person name="Johannesson H."/>
        </authorList>
    </citation>
    <scope>NUCLEOTIDE SEQUENCE</scope>
    <source>
        <strain evidence="3">PSN293</strain>
    </source>
</reference>
<name>A0AAN6YAU5_9PEZI</name>
<feature type="region of interest" description="Disordered" evidence="2">
    <location>
        <begin position="429"/>
        <end position="455"/>
    </location>
</feature>
<evidence type="ECO:0000313" key="4">
    <source>
        <dbReference type="Proteomes" id="UP001301769"/>
    </source>
</evidence>
<dbReference type="Proteomes" id="UP001301769">
    <property type="component" value="Unassembled WGS sequence"/>
</dbReference>
<feature type="compositionally biased region" description="Basic and acidic residues" evidence="2">
    <location>
        <begin position="221"/>
        <end position="234"/>
    </location>
</feature>
<proteinExistence type="predicted"/>
<keyword evidence="4" id="KW-1185">Reference proteome</keyword>
<dbReference type="GO" id="GO:0000981">
    <property type="term" value="F:DNA-binding transcription factor activity, RNA polymerase II-specific"/>
    <property type="evidence" value="ECO:0007669"/>
    <property type="project" value="InterPro"/>
</dbReference>